<reference evidence="1 2" key="1">
    <citation type="submission" date="2017-05" db="EMBL/GenBank/DDBJ databases">
        <authorList>
            <person name="Song R."/>
            <person name="Chenine A.L."/>
            <person name="Ruprecht R.M."/>
        </authorList>
    </citation>
    <scope>NUCLEOTIDE SEQUENCE [LARGE SCALE GENOMIC DNA]</scope>
    <source>
        <strain evidence="1 2">CECT 7927</strain>
    </source>
</reference>
<accession>A0A1Y6IMA5</accession>
<evidence type="ECO:0000313" key="1">
    <source>
        <dbReference type="EMBL" id="SMR98789.1"/>
    </source>
</evidence>
<dbReference type="Proteomes" id="UP000196125">
    <property type="component" value="Unassembled WGS sequence"/>
</dbReference>
<gene>
    <name evidence="1" type="ORF">VIM7927_00001</name>
</gene>
<evidence type="ECO:0000313" key="2">
    <source>
        <dbReference type="Proteomes" id="UP000196125"/>
    </source>
</evidence>
<dbReference type="AlphaFoldDB" id="A0A1Y6IMA5"/>
<dbReference type="AntiFam" id="ANF00152">
    <property type="entry name" value="Shadow ORF (opposite nadB1)"/>
</dbReference>
<sequence length="216" mass="24032">MQTNRGAFTNGKQPLNPGFTLRIGFDTTHGVVNGRTDWDRLFDRIDVDIGFSQLTDKRQALMEVICSQMTQIQMNDITQRMFDGVAFLLLVPECLRNLVTRAKFHIFVLWLTDRCFRSHAVVLKITVAVFIDDNTAFATTAFGHQNTGAGQAGRVVLDKLHIPERNTVAIRHCHPVTGHNAAVGVTVIDTSGTTGGENHGFCFNSNQFTFRHVDGN</sequence>
<protein>
    <submittedName>
        <fullName evidence="1">Uncharacterized protein</fullName>
    </submittedName>
</protein>
<dbReference type="EMBL" id="FXXI01000001">
    <property type="protein sequence ID" value="SMR98789.1"/>
    <property type="molecule type" value="Genomic_DNA"/>
</dbReference>
<proteinExistence type="predicted"/>
<name>A0A1Y6IMA5_9VIBR</name>
<organism evidence="1 2">
    <name type="scientific">Vibrio mangrovi</name>
    <dbReference type="NCBI Taxonomy" id="474394"/>
    <lineage>
        <taxon>Bacteria</taxon>
        <taxon>Pseudomonadati</taxon>
        <taxon>Pseudomonadota</taxon>
        <taxon>Gammaproteobacteria</taxon>
        <taxon>Vibrionales</taxon>
        <taxon>Vibrionaceae</taxon>
        <taxon>Vibrio</taxon>
    </lineage>
</organism>